<dbReference type="Proteomes" id="UP000239068">
    <property type="component" value="Unassembled WGS sequence"/>
</dbReference>
<dbReference type="InterPro" id="IPR011050">
    <property type="entry name" value="Pectin_lyase_fold/virulence"/>
</dbReference>
<reference evidence="1 2" key="1">
    <citation type="submission" date="2016-12" db="EMBL/GenBank/DDBJ databases">
        <title>Trade-off between light-utilization and light-protection in marine flavobacteria.</title>
        <authorList>
            <person name="Kumagai Y."/>
            <person name="Yoshizawa S."/>
            <person name="Kogure K."/>
            <person name="Iwasaki W."/>
        </authorList>
    </citation>
    <scope>NUCLEOTIDE SEQUENCE [LARGE SCALE GENOMIC DNA]</scope>
    <source>
        <strain evidence="1 2">ATCC 43844</strain>
    </source>
</reference>
<keyword evidence="2" id="KW-1185">Reference proteome</keyword>
<evidence type="ECO:0000313" key="1">
    <source>
        <dbReference type="EMBL" id="PQJ76757.1"/>
    </source>
</evidence>
<dbReference type="AlphaFoldDB" id="A0A2S7WGM3"/>
<dbReference type="RefSeq" id="WP_105022073.1">
    <property type="nucleotide sequence ID" value="NZ_MSCM01000002.1"/>
</dbReference>
<sequence length="175" mass="20364">MKKLNIENKKVNDIIINLENNFIKISGVNYFYPIKIKNVIIEGSFRSLCSNFQTLTIENTKFFNNPEIEQKKDDSFNLFRSNFIGIFTVRNCEFKGKVNISALHCLKDVVIENCIFEEFVDFGDCWFRNNTTIRNNTFKKGTNLMGNSDKAYKVTFDKKPTIENNIGNLEMNILT</sequence>
<comment type="caution">
    <text evidence="1">The sequence shown here is derived from an EMBL/GenBank/DDBJ whole genome shotgun (WGS) entry which is preliminary data.</text>
</comment>
<dbReference type="EMBL" id="MSCM01000002">
    <property type="protein sequence ID" value="PQJ76757.1"/>
    <property type="molecule type" value="Genomic_DNA"/>
</dbReference>
<accession>A0A2S7WGM3</accession>
<protein>
    <recommendedName>
        <fullName evidence="3">Right handed beta helix domain-containing protein</fullName>
    </recommendedName>
</protein>
<proteinExistence type="predicted"/>
<evidence type="ECO:0000313" key="2">
    <source>
        <dbReference type="Proteomes" id="UP000239068"/>
    </source>
</evidence>
<evidence type="ECO:0008006" key="3">
    <source>
        <dbReference type="Google" id="ProtNLM"/>
    </source>
</evidence>
<gene>
    <name evidence="1" type="ORF">BTO16_12825</name>
</gene>
<dbReference type="OrthoDB" id="1097343at2"/>
<dbReference type="SUPFAM" id="SSF51126">
    <property type="entry name" value="Pectin lyase-like"/>
    <property type="match status" value="1"/>
</dbReference>
<name>A0A2S7WGM3_9FLAO</name>
<organism evidence="1 2">
    <name type="scientific">Polaribacter glomeratus</name>
    <dbReference type="NCBI Taxonomy" id="102"/>
    <lineage>
        <taxon>Bacteria</taxon>
        <taxon>Pseudomonadati</taxon>
        <taxon>Bacteroidota</taxon>
        <taxon>Flavobacteriia</taxon>
        <taxon>Flavobacteriales</taxon>
        <taxon>Flavobacteriaceae</taxon>
    </lineage>
</organism>